<dbReference type="InterPro" id="IPR003599">
    <property type="entry name" value="Ig_sub"/>
</dbReference>
<dbReference type="InterPro" id="IPR003598">
    <property type="entry name" value="Ig_sub2"/>
</dbReference>
<dbReference type="Ensembl" id="ENSMMDT00005043652.1">
    <property type="protein sequence ID" value="ENSMMDP00005042785.1"/>
    <property type="gene ID" value="ENSMMDG00005019703.1"/>
</dbReference>
<evidence type="ECO:0000259" key="7">
    <source>
        <dbReference type="PROSITE" id="PS50835"/>
    </source>
</evidence>
<feature type="signal peptide" evidence="6">
    <location>
        <begin position="1"/>
        <end position="31"/>
    </location>
</feature>
<dbReference type="SMART" id="SM00408">
    <property type="entry name" value="IGc2"/>
    <property type="match status" value="1"/>
</dbReference>
<accession>A0A667ZIJ7</accession>
<dbReference type="Pfam" id="PF00047">
    <property type="entry name" value="ig"/>
    <property type="match status" value="1"/>
</dbReference>
<protein>
    <recommendedName>
        <fullName evidence="7">Ig-like domain-containing protein</fullName>
    </recommendedName>
</protein>
<keyword evidence="2 6" id="KW-0732">Signal</keyword>
<comment type="subcellular location">
    <subcellularLocation>
        <location evidence="1">Membrane</location>
    </subcellularLocation>
</comment>
<evidence type="ECO:0000313" key="8">
    <source>
        <dbReference type="Ensembl" id="ENSMMDP00005042785.1"/>
    </source>
</evidence>
<evidence type="ECO:0000256" key="1">
    <source>
        <dbReference type="ARBA" id="ARBA00004370"/>
    </source>
</evidence>
<dbReference type="InterPro" id="IPR013783">
    <property type="entry name" value="Ig-like_fold"/>
</dbReference>
<proteinExistence type="predicted"/>
<organism evidence="8 9">
    <name type="scientific">Myripristis murdjan</name>
    <name type="common">pinecone soldierfish</name>
    <dbReference type="NCBI Taxonomy" id="586833"/>
    <lineage>
        <taxon>Eukaryota</taxon>
        <taxon>Metazoa</taxon>
        <taxon>Chordata</taxon>
        <taxon>Craniata</taxon>
        <taxon>Vertebrata</taxon>
        <taxon>Euteleostomi</taxon>
        <taxon>Actinopterygii</taxon>
        <taxon>Neopterygii</taxon>
        <taxon>Teleostei</taxon>
        <taxon>Neoteleostei</taxon>
        <taxon>Acanthomorphata</taxon>
        <taxon>Holocentriformes</taxon>
        <taxon>Holocentridae</taxon>
        <taxon>Myripristis</taxon>
    </lineage>
</organism>
<reference evidence="8" key="1">
    <citation type="submission" date="2019-06" db="EMBL/GenBank/DDBJ databases">
        <authorList>
            <consortium name="Wellcome Sanger Institute Data Sharing"/>
        </authorList>
    </citation>
    <scope>NUCLEOTIDE SEQUENCE [LARGE SCALE GENOMIC DNA]</scope>
</reference>
<dbReference type="SMART" id="SM00409">
    <property type="entry name" value="IG"/>
    <property type="match status" value="3"/>
</dbReference>
<dbReference type="GO" id="GO:0016020">
    <property type="term" value="C:membrane"/>
    <property type="evidence" value="ECO:0007669"/>
    <property type="project" value="UniProtKB-SubCell"/>
</dbReference>
<evidence type="ECO:0000313" key="9">
    <source>
        <dbReference type="Proteomes" id="UP000472263"/>
    </source>
</evidence>
<name>A0A667ZIJ7_9TELE</name>
<keyword evidence="5" id="KW-0393">Immunoglobulin domain</keyword>
<dbReference type="InterPro" id="IPR007110">
    <property type="entry name" value="Ig-like_dom"/>
</dbReference>
<dbReference type="PROSITE" id="PS50835">
    <property type="entry name" value="IG_LIKE"/>
    <property type="match status" value="1"/>
</dbReference>
<dbReference type="InParanoid" id="A0A667ZIJ7"/>
<feature type="chain" id="PRO_5025486185" description="Ig-like domain-containing protein" evidence="6">
    <location>
        <begin position="32"/>
        <end position="426"/>
    </location>
</feature>
<dbReference type="AlphaFoldDB" id="A0A667ZIJ7"/>
<dbReference type="InterPro" id="IPR015631">
    <property type="entry name" value="CD2/SLAM_rcpt"/>
</dbReference>
<sequence length="426" mass="47815">MSLWWAALSWLLLHAGTLVFLLVALTDGVGAEQTIEILPKDGLYFFISPRAANFCVMSRSTGEETLMLWNTSHSSPRNSMLPEDLRERLQVSEEVNAYFYEIHNLTFSDSGLYRMECWTEGNMTHQMITELTVCGAIGDRRTAYTSLDWTLNLTCEGANDNLTLQVVKDHSSLHFTNYRDQWTYLYSCLVMDKQQCISSHPVEVTFQMEIIYHRVGDSAVLQCANSDFSDEQKCWDTTSGTMPMLCQNIPELFSNVTDRGEAQTTSQDIKVNQNFSLVFPPLTLKHTSDYTCSSISALHAVYFLVVCPDFAPADVQLYSKGDEITLRCDHDHGDNILVLWFRKKDQVEGPVYASDPSFAANNLMQDKGFEGRVKMSFPDKSLIISDVSLEDGGEYWCAAVNRTGKKLCESITVDLSSSVLGLGGSV</sequence>
<dbReference type="Gene3D" id="2.60.40.10">
    <property type="entry name" value="Immunoglobulins"/>
    <property type="match status" value="1"/>
</dbReference>
<evidence type="ECO:0000256" key="3">
    <source>
        <dbReference type="ARBA" id="ARBA00023136"/>
    </source>
</evidence>
<keyword evidence="4" id="KW-0325">Glycoprotein</keyword>
<dbReference type="PANTHER" id="PTHR12080:SF48">
    <property type="entry name" value="IMMUNOGLOBULIN SUBTYPE DOMAIN-CONTAINING PROTEIN"/>
    <property type="match status" value="1"/>
</dbReference>
<reference evidence="8" key="2">
    <citation type="submission" date="2025-08" db="UniProtKB">
        <authorList>
            <consortium name="Ensembl"/>
        </authorList>
    </citation>
    <scope>IDENTIFICATION</scope>
</reference>
<dbReference type="GeneTree" id="ENSGT00990000204560"/>
<evidence type="ECO:0000256" key="2">
    <source>
        <dbReference type="ARBA" id="ARBA00022729"/>
    </source>
</evidence>
<evidence type="ECO:0000256" key="5">
    <source>
        <dbReference type="ARBA" id="ARBA00023319"/>
    </source>
</evidence>
<dbReference type="InterPro" id="IPR013151">
    <property type="entry name" value="Immunoglobulin_dom"/>
</dbReference>
<dbReference type="InterPro" id="IPR036179">
    <property type="entry name" value="Ig-like_dom_sf"/>
</dbReference>
<evidence type="ECO:0000256" key="6">
    <source>
        <dbReference type="SAM" id="SignalP"/>
    </source>
</evidence>
<keyword evidence="3" id="KW-0472">Membrane</keyword>
<dbReference type="PANTHER" id="PTHR12080">
    <property type="entry name" value="SIGNALING LYMPHOCYTIC ACTIVATION MOLECULE"/>
    <property type="match status" value="1"/>
</dbReference>
<evidence type="ECO:0000256" key="4">
    <source>
        <dbReference type="ARBA" id="ARBA00023180"/>
    </source>
</evidence>
<keyword evidence="9" id="KW-1185">Reference proteome</keyword>
<dbReference type="SUPFAM" id="SSF48726">
    <property type="entry name" value="Immunoglobulin"/>
    <property type="match status" value="3"/>
</dbReference>
<feature type="domain" description="Ig-like" evidence="7">
    <location>
        <begin position="308"/>
        <end position="412"/>
    </location>
</feature>
<dbReference type="Proteomes" id="UP000472263">
    <property type="component" value="Chromosome 18"/>
</dbReference>
<reference evidence="8" key="3">
    <citation type="submission" date="2025-09" db="UniProtKB">
        <authorList>
            <consortium name="Ensembl"/>
        </authorList>
    </citation>
    <scope>IDENTIFICATION</scope>
</reference>